<evidence type="ECO:0000313" key="1">
    <source>
        <dbReference type="EMBL" id="EYB93886.1"/>
    </source>
</evidence>
<dbReference type="EMBL" id="JARK01001514">
    <property type="protein sequence ID" value="EYB93886.1"/>
    <property type="molecule type" value="Genomic_DNA"/>
</dbReference>
<organism evidence="1 2">
    <name type="scientific">Ancylostoma ceylanicum</name>
    <dbReference type="NCBI Taxonomy" id="53326"/>
    <lineage>
        <taxon>Eukaryota</taxon>
        <taxon>Metazoa</taxon>
        <taxon>Ecdysozoa</taxon>
        <taxon>Nematoda</taxon>
        <taxon>Chromadorea</taxon>
        <taxon>Rhabditida</taxon>
        <taxon>Rhabditina</taxon>
        <taxon>Rhabditomorpha</taxon>
        <taxon>Strongyloidea</taxon>
        <taxon>Ancylostomatidae</taxon>
        <taxon>Ancylostomatinae</taxon>
        <taxon>Ancylostoma</taxon>
    </lineage>
</organism>
<accession>A0A016SU24</accession>
<comment type="caution">
    <text evidence="1">The sequence shown here is derived from an EMBL/GenBank/DDBJ whole genome shotgun (WGS) entry which is preliminary data.</text>
</comment>
<keyword evidence="2" id="KW-1185">Reference proteome</keyword>
<gene>
    <name evidence="1" type="primary">Acey_s0178.g693</name>
    <name evidence="1" type="ORF">Y032_0178g693</name>
</gene>
<evidence type="ECO:0000313" key="2">
    <source>
        <dbReference type="Proteomes" id="UP000024635"/>
    </source>
</evidence>
<reference evidence="2" key="1">
    <citation type="journal article" date="2015" name="Nat. Genet.">
        <title>The genome and transcriptome of the zoonotic hookworm Ancylostoma ceylanicum identify infection-specific gene families.</title>
        <authorList>
            <person name="Schwarz E.M."/>
            <person name="Hu Y."/>
            <person name="Antoshechkin I."/>
            <person name="Miller M.M."/>
            <person name="Sternberg P.W."/>
            <person name="Aroian R.V."/>
        </authorList>
    </citation>
    <scope>NUCLEOTIDE SEQUENCE</scope>
    <source>
        <strain evidence="2">HY135</strain>
    </source>
</reference>
<name>A0A016SU24_9BILA</name>
<dbReference type="Proteomes" id="UP000024635">
    <property type="component" value="Unassembled WGS sequence"/>
</dbReference>
<sequence length="104" mass="10970">MRALWLSAAPPEAAGNHDVLVLLRVSAQQARCLGAADNQSVRAAVPPIVCGRLEFAVVFNAIMLGIQSITKISGTVVCTSDTAAMHPVLRVELRAAFSAQQQVC</sequence>
<dbReference type="AlphaFoldDB" id="A0A016SU24"/>
<proteinExistence type="predicted"/>
<protein>
    <submittedName>
        <fullName evidence="1">Uncharacterized protein</fullName>
    </submittedName>
</protein>
<dbReference type="OrthoDB" id="5783963at2759"/>